<name>A0A1H1VD08_9PSED</name>
<dbReference type="Proteomes" id="UP000199524">
    <property type="component" value="Chromosome I"/>
</dbReference>
<proteinExistence type="predicted"/>
<protein>
    <submittedName>
        <fullName evidence="1">2-haloacid dehalogenase</fullName>
    </submittedName>
</protein>
<dbReference type="EMBL" id="LT629777">
    <property type="protein sequence ID" value="SDS82331.1"/>
    <property type="molecule type" value="Genomic_DNA"/>
</dbReference>
<keyword evidence="2" id="KW-1185">Reference proteome</keyword>
<organism evidence="1 2">
    <name type="scientific">Pseudomonas asplenii</name>
    <dbReference type="NCBI Taxonomy" id="53407"/>
    <lineage>
        <taxon>Bacteria</taxon>
        <taxon>Pseudomonadati</taxon>
        <taxon>Pseudomonadota</taxon>
        <taxon>Gammaproteobacteria</taxon>
        <taxon>Pseudomonadales</taxon>
        <taxon>Pseudomonadaceae</taxon>
        <taxon>Pseudomonas</taxon>
    </lineage>
</organism>
<gene>
    <name evidence="1" type="ORF">SAMN05216598_2896</name>
</gene>
<accession>A0A1H1VD08</accession>
<evidence type="ECO:0000313" key="1">
    <source>
        <dbReference type="EMBL" id="SDS82331.1"/>
    </source>
</evidence>
<sequence>MSFFRPRYMTFDCYGTLTPFKTAALTCELFADGVPVERMEPFIKDQAAYRFSLRSRLTPMDT</sequence>
<reference evidence="2" key="1">
    <citation type="submission" date="2016-10" db="EMBL/GenBank/DDBJ databases">
        <authorList>
            <person name="Varghese N."/>
            <person name="Submissions S."/>
        </authorList>
    </citation>
    <scope>NUCLEOTIDE SEQUENCE [LARGE SCALE GENOMIC DNA]</scope>
    <source>
        <strain evidence="2">ATCC 23835</strain>
    </source>
</reference>
<evidence type="ECO:0000313" key="2">
    <source>
        <dbReference type="Proteomes" id="UP000199524"/>
    </source>
</evidence>
<dbReference type="AlphaFoldDB" id="A0A1H1VD08"/>